<dbReference type="AlphaFoldDB" id="A0A1N6H616"/>
<dbReference type="InterPro" id="IPR006311">
    <property type="entry name" value="TAT_signal"/>
</dbReference>
<dbReference type="GO" id="GO:0006508">
    <property type="term" value="P:proteolysis"/>
    <property type="evidence" value="ECO:0007669"/>
    <property type="project" value="InterPro"/>
</dbReference>
<dbReference type="Pfam" id="PF01244">
    <property type="entry name" value="Peptidase_M19"/>
    <property type="match status" value="1"/>
</dbReference>
<organism evidence="2 3">
    <name type="scientific">Parasphingorhabdus marina DSM 22363</name>
    <dbReference type="NCBI Taxonomy" id="1123272"/>
    <lineage>
        <taxon>Bacteria</taxon>
        <taxon>Pseudomonadati</taxon>
        <taxon>Pseudomonadota</taxon>
        <taxon>Alphaproteobacteria</taxon>
        <taxon>Sphingomonadales</taxon>
        <taxon>Sphingomonadaceae</taxon>
        <taxon>Parasphingorhabdus</taxon>
    </lineage>
</organism>
<reference evidence="3" key="1">
    <citation type="submission" date="2016-11" db="EMBL/GenBank/DDBJ databases">
        <authorList>
            <person name="Varghese N."/>
            <person name="Submissions S."/>
        </authorList>
    </citation>
    <scope>NUCLEOTIDE SEQUENCE [LARGE SCALE GENOMIC DNA]</scope>
    <source>
        <strain evidence="3">DSM 22363</strain>
    </source>
</reference>
<feature type="chain" id="PRO_5012726460" evidence="1">
    <location>
        <begin position="32"/>
        <end position="375"/>
    </location>
</feature>
<feature type="signal peptide" evidence="1">
    <location>
        <begin position="1"/>
        <end position="31"/>
    </location>
</feature>
<dbReference type="GO" id="GO:0070573">
    <property type="term" value="F:metallodipeptidase activity"/>
    <property type="evidence" value="ECO:0007669"/>
    <property type="project" value="InterPro"/>
</dbReference>
<protein>
    <submittedName>
        <fullName evidence="2">Zn-dependent dipeptidase, dipeptidase homolog</fullName>
    </submittedName>
</protein>
<evidence type="ECO:0000313" key="3">
    <source>
        <dbReference type="Proteomes" id="UP000185192"/>
    </source>
</evidence>
<keyword evidence="3" id="KW-1185">Reference proteome</keyword>
<name>A0A1N6H616_9SPHN</name>
<dbReference type="STRING" id="1123272.SAMN02745824_3147"/>
<dbReference type="PROSITE" id="PS51257">
    <property type="entry name" value="PROKAR_LIPOPROTEIN"/>
    <property type="match status" value="1"/>
</dbReference>
<dbReference type="EMBL" id="FSQW01000002">
    <property type="protein sequence ID" value="SIO15135.1"/>
    <property type="molecule type" value="Genomic_DNA"/>
</dbReference>
<dbReference type="SUPFAM" id="SSF51556">
    <property type="entry name" value="Metallo-dependent hydrolases"/>
    <property type="match status" value="1"/>
</dbReference>
<dbReference type="PANTHER" id="PTHR10443">
    <property type="entry name" value="MICROSOMAL DIPEPTIDASE"/>
    <property type="match status" value="1"/>
</dbReference>
<dbReference type="Gene3D" id="3.20.20.140">
    <property type="entry name" value="Metal-dependent hydrolases"/>
    <property type="match status" value="1"/>
</dbReference>
<dbReference type="RefSeq" id="WP_084192740.1">
    <property type="nucleotide sequence ID" value="NZ_FSQW01000002.1"/>
</dbReference>
<dbReference type="PROSITE" id="PS51318">
    <property type="entry name" value="TAT"/>
    <property type="match status" value="1"/>
</dbReference>
<dbReference type="InterPro" id="IPR008257">
    <property type="entry name" value="Pept_M19"/>
</dbReference>
<dbReference type="Proteomes" id="UP000185192">
    <property type="component" value="Unassembled WGS sequence"/>
</dbReference>
<sequence>MIKSPPFTRRTFLAASAATALVGCTGRTSLAASTPDKPAPVIDGLSFLPDNLEEIRQAGLTAMICDVSKVEEVRDPDGTPRYQRNFGVNDEALDKALERIAGSDAIFVARRGSDIGSKPGCAAFLQFQSCETIGDDLRRISYFHKKGLRALQLTHHNNNLFAGGAIETEHSGLTELGRAGLAEMNRVGLLPDVAHGSVPTILETAEASQSPIIYSHGACRAIVDHPRCITDEGIRAIASRGGVIGIFMMSFWLTNEPVPDISHLIAHIRHVVNVGGIDAVAIANDFPMSGQQHLRKLDNDNREGVKQYLGWWRAMRKLGIPGYEKDPEHVVIPELNNLARMATIRKALVDDGFGQSDIARIMGGNWQRVLTDVLG</sequence>
<dbReference type="PROSITE" id="PS51365">
    <property type="entry name" value="RENAL_DIPEPTIDASE_2"/>
    <property type="match status" value="1"/>
</dbReference>
<accession>A0A1N6H616</accession>
<keyword evidence="1" id="KW-0732">Signal</keyword>
<dbReference type="OrthoDB" id="9804920at2"/>
<dbReference type="InterPro" id="IPR032466">
    <property type="entry name" value="Metal_Hydrolase"/>
</dbReference>
<proteinExistence type="predicted"/>
<gene>
    <name evidence="2" type="ORF">SAMN02745824_3147</name>
</gene>
<dbReference type="PANTHER" id="PTHR10443:SF12">
    <property type="entry name" value="DIPEPTIDASE"/>
    <property type="match status" value="1"/>
</dbReference>
<evidence type="ECO:0000313" key="2">
    <source>
        <dbReference type="EMBL" id="SIO15135.1"/>
    </source>
</evidence>
<evidence type="ECO:0000256" key="1">
    <source>
        <dbReference type="SAM" id="SignalP"/>
    </source>
</evidence>